<dbReference type="EMBL" id="CAXKWB010010012">
    <property type="protein sequence ID" value="CAL4096464.1"/>
    <property type="molecule type" value="Genomic_DNA"/>
</dbReference>
<dbReference type="PROSITE" id="PS50088">
    <property type="entry name" value="ANK_REPEAT"/>
    <property type="match status" value="2"/>
</dbReference>
<dbReference type="SUPFAM" id="SSF48403">
    <property type="entry name" value="Ankyrin repeat"/>
    <property type="match status" value="1"/>
</dbReference>
<protein>
    <recommendedName>
        <fullName evidence="7">Ankyrin repeat domain-containing protein 10</fullName>
    </recommendedName>
</protein>
<evidence type="ECO:0000313" key="6">
    <source>
        <dbReference type="Proteomes" id="UP001497623"/>
    </source>
</evidence>
<sequence>MSTSSGKSNSGSWSVMSENNLNEKFPLHRACRDGDVGALTALLHQQEAASQHITLEDTYYGWTPTHWAAYFGKLECLRVLIIGVGNGVKAHPDLRTSRFTQTPTHIAAFAGHPHCLQWLVQAGANANAQDYLGETPLHKAARTGSTECVSLLSAANIDIKLTNNNGQTAANLANACSYRDLAQFLLHLEGKQGEGAETGGISRSIPAHGLNGGVFPECNTTALTTNKVIVSPQTNQCTSSNGYYGFQPSNCESNGHTNGHNNGVVNGNSNVVNGVSNGQSNGQTNGHSEDCDMETETETVAVPLNNGRTPNGVIISNGAENGVVLNGHSNGLKNGSIVPGQGVDVTLHAGVSQNNVPIAGRKRSREEGFIPEMKRMRTEEIQSSCVSKFVSSGGNVVLDGSVFSKLNDGHTVTNGVGGGSSSSIEQIRNNAAGYDQINEGAQNIQTHSILTANGTLSNNAYGGTSTSKEINGAMFDSSRGNSILSSSSNVVKPSVPQGASGPSNGIPAPVPSPLPGYTGMMGCLDAHYPRCLVGHFF</sequence>
<dbReference type="InterPro" id="IPR050776">
    <property type="entry name" value="Ank_Repeat/CDKN_Inhibitor"/>
</dbReference>
<evidence type="ECO:0000256" key="3">
    <source>
        <dbReference type="PROSITE-ProRule" id="PRU00023"/>
    </source>
</evidence>
<keyword evidence="1" id="KW-0677">Repeat</keyword>
<dbReference type="PANTHER" id="PTHR24201:SF17">
    <property type="entry name" value="ANKYRIN REPEAT DOMAIN-CONTAINING PROTEIN 10-LIKE ISOFORM X1"/>
    <property type="match status" value="1"/>
</dbReference>
<dbReference type="InterPro" id="IPR036770">
    <property type="entry name" value="Ankyrin_rpt-contain_sf"/>
</dbReference>
<dbReference type="Pfam" id="PF12796">
    <property type="entry name" value="Ank_2"/>
    <property type="match status" value="2"/>
</dbReference>
<name>A0AAV2QSB0_MEGNR</name>
<comment type="caution">
    <text evidence="5">The sequence shown here is derived from an EMBL/GenBank/DDBJ whole genome shotgun (WGS) entry which is preliminary data.</text>
</comment>
<accession>A0AAV2QSB0</accession>
<evidence type="ECO:0000256" key="2">
    <source>
        <dbReference type="ARBA" id="ARBA00023043"/>
    </source>
</evidence>
<dbReference type="AlphaFoldDB" id="A0AAV2QSB0"/>
<dbReference type="PANTHER" id="PTHR24201">
    <property type="entry name" value="ANK_REP_REGION DOMAIN-CONTAINING PROTEIN"/>
    <property type="match status" value="1"/>
</dbReference>
<evidence type="ECO:0000256" key="1">
    <source>
        <dbReference type="ARBA" id="ARBA00022737"/>
    </source>
</evidence>
<dbReference type="InterPro" id="IPR002110">
    <property type="entry name" value="Ankyrin_rpt"/>
</dbReference>
<feature type="non-terminal residue" evidence="5">
    <location>
        <position position="537"/>
    </location>
</feature>
<dbReference type="SMART" id="SM00248">
    <property type="entry name" value="ANK"/>
    <property type="match status" value="4"/>
</dbReference>
<dbReference type="Proteomes" id="UP001497623">
    <property type="component" value="Unassembled WGS sequence"/>
</dbReference>
<feature type="compositionally biased region" description="Low complexity" evidence="4">
    <location>
        <begin position="254"/>
        <end position="286"/>
    </location>
</feature>
<keyword evidence="6" id="KW-1185">Reference proteome</keyword>
<gene>
    <name evidence="5" type="ORF">MNOR_LOCUS15758</name>
</gene>
<evidence type="ECO:0000313" key="5">
    <source>
        <dbReference type="EMBL" id="CAL4096464.1"/>
    </source>
</evidence>
<dbReference type="PROSITE" id="PS50297">
    <property type="entry name" value="ANK_REP_REGION"/>
    <property type="match status" value="2"/>
</dbReference>
<evidence type="ECO:0008006" key="7">
    <source>
        <dbReference type="Google" id="ProtNLM"/>
    </source>
</evidence>
<feature type="repeat" description="ANK" evidence="3">
    <location>
        <begin position="99"/>
        <end position="131"/>
    </location>
</feature>
<feature type="region of interest" description="Disordered" evidence="4">
    <location>
        <begin position="486"/>
        <end position="507"/>
    </location>
</feature>
<feature type="region of interest" description="Disordered" evidence="4">
    <location>
        <begin position="254"/>
        <end position="296"/>
    </location>
</feature>
<proteinExistence type="predicted"/>
<feature type="repeat" description="ANK" evidence="3">
    <location>
        <begin position="132"/>
        <end position="164"/>
    </location>
</feature>
<evidence type="ECO:0000256" key="4">
    <source>
        <dbReference type="SAM" id="MobiDB-lite"/>
    </source>
</evidence>
<feature type="compositionally biased region" description="Low complexity" evidence="4">
    <location>
        <begin position="486"/>
        <end position="495"/>
    </location>
</feature>
<dbReference type="Gene3D" id="1.25.40.20">
    <property type="entry name" value="Ankyrin repeat-containing domain"/>
    <property type="match status" value="1"/>
</dbReference>
<reference evidence="5 6" key="1">
    <citation type="submission" date="2024-05" db="EMBL/GenBank/DDBJ databases">
        <authorList>
            <person name="Wallberg A."/>
        </authorList>
    </citation>
    <scope>NUCLEOTIDE SEQUENCE [LARGE SCALE GENOMIC DNA]</scope>
</reference>
<organism evidence="5 6">
    <name type="scientific">Meganyctiphanes norvegica</name>
    <name type="common">Northern krill</name>
    <name type="synonym">Thysanopoda norvegica</name>
    <dbReference type="NCBI Taxonomy" id="48144"/>
    <lineage>
        <taxon>Eukaryota</taxon>
        <taxon>Metazoa</taxon>
        <taxon>Ecdysozoa</taxon>
        <taxon>Arthropoda</taxon>
        <taxon>Crustacea</taxon>
        <taxon>Multicrustacea</taxon>
        <taxon>Malacostraca</taxon>
        <taxon>Eumalacostraca</taxon>
        <taxon>Eucarida</taxon>
        <taxon>Euphausiacea</taxon>
        <taxon>Euphausiidae</taxon>
        <taxon>Meganyctiphanes</taxon>
    </lineage>
</organism>
<keyword evidence="2 3" id="KW-0040">ANK repeat</keyword>